<reference evidence="2 3" key="1">
    <citation type="journal article" date="2010" name="Nature">
        <title>The Ectocarpus genome and the independent evolution of multicellularity in brown algae.</title>
        <authorList>
            <person name="Cock J.M."/>
            <person name="Sterck L."/>
            <person name="Rouze P."/>
            <person name="Scornet D."/>
            <person name="Allen A.E."/>
            <person name="Amoutzias G."/>
            <person name="Anthouard V."/>
            <person name="Artiguenave F."/>
            <person name="Aury J.M."/>
            <person name="Badger J.H."/>
            <person name="Beszteri B."/>
            <person name="Billiau K."/>
            <person name="Bonnet E."/>
            <person name="Bothwell J.H."/>
            <person name="Bowler C."/>
            <person name="Boyen C."/>
            <person name="Brownlee C."/>
            <person name="Carrano C.J."/>
            <person name="Charrier B."/>
            <person name="Cho G.Y."/>
            <person name="Coelho S.M."/>
            <person name="Collen J."/>
            <person name="Corre E."/>
            <person name="Da Silva C."/>
            <person name="Delage L."/>
            <person name="Delaroque N."/>
            <person name="Dittami S.M."/>
            <person name="Doulbeau S."/>
            <person name="Elias M."/>
            <person name="Farnham G."/>
            <person name="Gachon C.M."/>
            <person name="Gschloessl B."/>
            <person name="Heesch S."/>
            <person name="Jabbari K."/>
            <person name="Jubin C."/>
            <person name="Kawai H."/>
            <person name="Kimura K."/>
            <person name="Kloareg B."/>
            <person name="Kupper F.C."/>
            <person name="Lang D."/>
            <person name="Le Bail A."/>
            <person name="Leblanc C."/>
            <person name="Lerouge P."/>
            <person name="Lohr M."/>
            <person name="Lopez P.J."/>
            <person name="Martens C."/>
            <person name="Maumus F."/>
            <person name="Michel G."/>
            <person name="Miranda-Saavedra D."/>
            <person name="Morales J."/>
            <person name="Moreau H."/>
            <person name="Motomura T."/>
            <person name="Nagasato C."/>
            <person name="Napoli C.A."/>
            <person name="Nelson D.R."/>
            <person name="Nyvall-Collen P."/>
            <person name="Peters A.F."/>
            <person name="Pommier C."/>
            <person name="Potin P."/>
            <person name="Poulain J."/>
            <person name="Quesneville H."/>
            <person name="Read B."/>
            <person name="Rensing S.A."/>
            <person name="Ritter A."/>
            <person name="Rousvoal S."/>
            <person name="Samanta M."/>
            <person name="Samson G."/>
            <person name="Schroeder D.C."/>
            <person name="Segurens B."/>
            <person name="Strittmatter M."/>
            <person name="Tonon T."/>
            <person name="Tregear J.W."/>
            <person name="Valentin K."/>
            <person name="von Dassow P."/>
            <person name="Yamagishi T."/>
            <person name="Van de Peer Y."/>
            <person name="Wincker P."/>
        </authorList>
    </citation>
    <scope>NUCLEOTIDE SEQUENCE [LARGE SCALE GENOMIC DNA]</scope>
    <source>
        <strain evidence="3">Ec32 / CCAP1310/4</strain>
    </source>
</reference>
<name>D7FUL0_ECTSI</name>
<dbReference type="AlphaFoldDB" id="D7FUL0"/>
<sequence length="168" mass="18871">MSATGFGICGQKNSYSSKTKCGNWVEDRIGKAIAKRLAKAPRPALGSTVEREDFVHPSTMTNNTVVSGDDTKMMSASDIKDKNREGVSFDLLFGHVRDSHHADTLRQDRFLTNAWESFPVTSVMSSQVRERSARARDFRTRQRLAEMARDRRQSQTLTTTARLQSSRA</sequence>
<evidence type="ECO:0000256" key="1">
    <source>
        <dbReference type="SAM" id="MobiDB-lite"/>
    </source>
</evidence>
<dbReference type="InParanoid" id="D7FUL0"/>
<feature type="compositionally biased region" description="Polar residues" evidence="1">
    <location>
        <begin position="154"/>
        <end position="168"/>
    </location>
</feature>
<proteinExistence type="predicted"/>
<dbReference type="Proteomes" id="UP000002630">
    <property type="component" value="Unassembled WGS sequence"/>
</dbReference>
<dbReference type="OrthoDB" id="186965at2759"/>
<evidence type="ECO:0000313" key="2">
    <source>
        <dbReference type="EMBL" id="CBJ31666.1"/>
    </source>
</evidence>
<keyword evidence="3" id="KW-1185">Reference proteome</keyword>
<gene>
    <name evidence="2" type="ORF">Esi_0272_0041</name>
</gene>
<accession>D7FUL0</accession>
<dbReference type="eggNOG" id="ENOG502SF9R">
    <property type="taxonomic scope" value="Eukaryota"/>
</dbReference>
<dbReference type="EMBL" id="FN649760">
    <property type="protein sequence ID" value="CBJ31666.1"/>
    <property type="molecule type" value="Genomic_DNA"/>
</dbReference>
<organism evidence="2 3">
    <name type="scientific">Ectocarpus siliculosus</name>
    <name type="common">Brown alga</name>
    <name type="synonym">Conferva siliculosa</name>
    <dbReference type="NCBI Taxonomy" id="2880"/>
    <lineage>
        <taxon>Eukaryota</taxon>
        <taxon>Sar</taxon>
        <taxon>Stramenopiles</taxon>
        <taxon>Ochrophyta</taxon>
        <taxon>PX clade</taxon>
        <taxon>Phaeophyceae</taxon>
        <taxon>Ectocarpales</taxon>
        <taxon>Ectocarpaceae</taxon>
        <taxon>Ectocarpus</taxon>
    </lineage>
</organism>
<evidence type="ECO:0000313" key="3">
    <source>
        <dbReference type="Proteomes" id="UP000002630"/>
    </source>
</evidence>
<feature type="region of interest" description="Disordered" evidence="1">
    <location>
        <begin position="147"/>
        <end position="168"/>
    </location>
</feature>
<protein>
    <submittedName>
        <fullName evidence="2">Uncharacterized protein</fullName>
    </submittedName>
</protein>